<name>A0ABX0TR92_9SPHN</name>
<evidence type="ECO:0000259" key="1">
    <source>
        <dbReference type="Pfam" id="PF01494"/>
    </source>
</evidence>
<organism evidence="2 3">
    <name type="scientific">Sphingomonas vulcanisoli</name>
    <dbReference type="NCBI Taxonomy" id="1658060"/>
    <lineage>
        <taxon>Bacteria</taxon>
        <taxon>Pseudomonadati</taxon>
        <taxon>Pseudomonadota</taxon>
        <taxon>Alphaproteobacteria</taxon>
        <taxon>Sphingomonadales</taxon>
        <taxon>Sphingomonadaceae</taxon>
        <taxon>Sphingomonas</taxon>
    </lineage>
</organism>
<evidence type="ECO:0000313" key="2">
    <source>
        <dbReference type="EMBL" id="NIJ06690.1"/>
    </source>
</evidence>
<dbReference type="RefSeq" id="WP_167071289.1">
    <property type="nucleotide sequence ID" value="NZ_JAAOZC010000001.1"/>
</dbReference>
<dbReference type="Gene3D" id="3.50.50.60">
    <property type="entry name" value="FAD/NAD(P)-binding domain"/>
    <property type="match status" value="1"/>
</dbReference>
<dbReference type="Proteomes" id="UP000727456">
    <property type="component" value="Unassembled WGS sequence"/>
</dbReference>
<evidence type="ECO:0000313" key="3">
    <source>
        <dbReference type="Proteomes" id="UP000727456"/>
    </source>
</evidence>
<sequence>MTDDVVIVGGGLAGGAAATLLARAGRHVRLLERDSQPAHKICGEFLSEGPQQTLARLGVDLDYLGASAITTLRLVNGRHTIEAPLPFIARGITRKRLDAALLDRAAAAGATIERGTAAREIRSTCVETAAGSLRPAVLMLASGKHEVRGAARDTGGCEIGYVGFKTYWQLSPSAGAELEGLIVVILFEGGYAGLQLVEDRKANLCLLIGKRQLASVGGTWEQLLARLLLEPHLEALLGDAVPLSPKPLAIAGVPYGFLHAGDALDGFFRLGDQGTVIPSFCGEGMAIALRSAVMGAAMVSAGGTSRDHATAVRKEFGNRVRLAMLLQRAGKQDWSRNAVWAMLSLYPAMAGHLAKLTRVPQ</sequence>
<protein>
    <submittedName>
        <fullName evidence="2">Flavin-dependent dehydrogenase</fullName>
    </submittedName>
</protein>
<gene>
    <name evidence="2" type="ORF">FHS31_000272</name>
</gene>
<dbReference type="EMBL" id="JAAOZC010000001">
    <property type="protein sequence ID" value="NIJ06690.1"/>
    <property type="molecule type" value="Genomic_DNA"/>
</dbReference>
<proteinExistence type="predicted"/>
<reference evidence="2 3" key="1">
    <citation type="submission" date="2020-03" db="EMBL/GenBank/DDBJ databases">
        <title>Genomic Encyclopedia of Type Strains, Phase III (KMG-III): the genomes of soil and plant-associated and newly described type strains.</title>
        <authorList>
            <person name="Whitman W."/>
        </authorList>
    </citation>
    <scope>NUCLEOTIDE SEQUENCE [LARGE SCALE GENOMIC DNA]</scope>
    <source>
        <strain evidence="2 3">CECT 8804</strain>
    </source>
</reference>
<keyword evidence="3" id="KW-1185">Reference proteome</keyword>
<dbReference type="PANTHER" id="PTHR42685">
    <property type="entry name" value="GERANYLGERANYL DIPHOSPHATE REDUCTASE"/>
    <property type="match status" value="1"/>
</dbReference>
<dbReference type="InterPro" id="IPR002938">
    <property type="entry name" value="FAD-bd"/>
</dbReference>
<dbReference type="SUPFAM" id="SSF51905">
    <property type="entry name" value="FAD/NAD(P)-binding domain"/>
    <property type="match status" value="1"/>
</dbReference>
<accession>A0ABX0TR92</accession>
<dbReference type="InterPro" id="IPR036188">
    <property type="entry name" value="FAD/NAD-bd_sf"/>
</dbReference>
<comment type="caution">
    <text evidence="2">The sequence shown here is derived from an EMBL/GenBank/DDBJ whole genome shotgun (WGS) entry which is preliminary data.</text>
</comment>
<dbReference type="Pfam" id="PF01494">
    <property type="entry name" value="FAD_binding_3"/>
    <property type="match status" value="1"/>
</dbReference>
<dbReference type="PANTHER" id="PTHR42685:SF22">
    <property type="entry name" value="CONDITIONED MEDIUM FACTOR RECEPTOR 1"/>
    <property type="match status" value="1"/>
</dbReference>
<dbReference type="InterPro" id="IPR050407">
    <property type="entry name" value="Geranylgeranyl_reductase"/>
</dbReference>
<feature type="domain" description="FAD-binding" evidence="1">
    <location>
        <begin position="4"/>
        <end position="120"/>
    </location>
</feature>